<evidence type="ECO:0000256" key="1">
    <source>
        <dbReference type="SAM" id="Phobius"/>
    </source>
</evidence>
<keyword evidence="1" id="KW-0472">Membrane</keyword>
<keyword evidence="3" id="KW-1185">Reference proteome</keyword>
<name>A0AA36FFL1_OCTVU</name>
<dbReference type="EMBL" id="OX597831">
    <property type="protein sequence ID" value="CAI9735817.1"/>
    <property type="molecule type" value="Genomic_DNA"/>
</dbReference>
<reference evidence="2" key="1">
    <citation type="submission" date="2023-08" db="EMBL/GenBank/DDBJ databases">
        <authorList>
            <person name="Alioto T."/>
            <person name="Alioto T."/>
            <person name="Gomez Garrido J."/>
        </authorList>
    </citation>
    <scope>NUCLEOTIDE SEQUENCE</scope>
</reference>
<evidence type="ECO:0000313" key="3">
    <source>
        <dbReference type="Proteomes" id="UP001162480"/>
    </source>
</evidence>
<feature type="transmembrane region" description="Helical" evidence="1">
    <location>
        <begin position="42"/>
        <end position="65"/>
    </location>
</feature>
<sequence>MIFVKKIDIHRDNNRSHRELFRQSRTVVVDIAVVDLVADMSSVILCIFSGPFVVDIQMEFVFILLRSQRKYREPFRSTC</sequence>
<evidence type="ECO:0000313" key="2">
    <source>
        <dbReference type="EMBL" id="CAI9735817.1"/>
    </source>
</evidence>
<keyword evidence="1" id="KW-0812">Transmembrane</keyword>
<dbReference type="Proteomes" id="UP001162480">
    <property type="component" value="Chromosome 18"/>
</dbReference>
<protein>
    <submittedName>
        <fullName evidence="2">Uncharacterized protein</fullName>
    </submittedName>
</protein>
<gene>
    <name evidence="2" type="ORF">OCTVUL_1B012314</name>
</gene>
<organism evidence="2 3">
    <name type="scientific">Octopus vulgaris</name>
    <name type="common">Common octopus</name>
    <dbReference type="NCBI Taxonomy" id="6645"/>
    <lineage>
        <taxon>Eukaryota</taxon>
        <taxon>Metazoa</taxon>
        <taxon>Spiralia</taxon>
        <taxon>Lophotrochozoa</taxon>
        <taxon>Mollusca</taxon>
        <taxon>Cephalopoda</taxon>
        <taxon>Coleoidea</taxon>
        <taxon>Octopodiformes</taxon>
        <taxon>Octopoda</taxon>
        <taxon>Incirrata</taxon>
        <taxon>Octopodidae</taxon>
        <taxon>Octopus</taxon>
    </lineage>
</organism>
<accession>A0AA36FFL1</accession>
<dbReference type="AlphaFoldDB" id="A0AA36FFL1"/>
<proteinExistence type="predicted"/>
<keyword evidence="1" id="KW-1133">Transmembrane helix</keyword>